<feature type="transmembrane region" description="Helical" evidence="8">
    <location>
        <begin position="178"/>
        <end position="199"/>
    </location>
</feature>
<evidence type="ECO:0000256" key="3">
    <source>
        <dbReference type="ARBA" id="ARBA00007168"/>
    </source>
</evidence>
<dbReference type="PANTHER" id="PTHR12385">
    <property type="entry name" value="CHOLINE TRANSPORTER-LIKE (SLC FAMILY 44)"/>
    <property type="match status" value="1"/>
</dbReference>
<dbReference type="InterPro" id="IPR007603">
    <property type="entry name" value="Choline_transptr-like"/>
</dbReference>
<keyword evidence="5 8" id="KW-0812">Transmembrane</keyword>
<gene>
    <name evidence="9" type="ORF">CC80DRAFT_259497</name>
</gene>
<evidence type="ECO:0000256" key="5">
    <source>
        <dbReference type="ARBA" id="ARBA00022692"/>
    </source>
</evidence>
<comment type="caution">
    <text evidence="8">Lacks conserved residue(s) required for the propagation of feature annotation.</text>
</comment>
<evidence type="ECO:0000256" key="6">
    <source>
        <dbReference type="ARBA" id="ARBA00022989"/>
    </source>
</evidence>
<dbReference type="Pfam" id="PF04515">
    <property type="entry name" value="Choline_transpo"/>
    <property type="match status" value="1"/>
</dbReference>
<evidence type="ECO:0000256" key="7">
    <source>
        <dbReference type="ARBA" id="ARBA00023136"/>
    </source>
</evidence>
<sequence>MYWISEWLKNTIHVTISGVYGSWYFMGNNFPKGATRGALKRSLTYSFGSISLGSLIVAIIQFLRQLCSAAQNGAAQDGNVIGVAIFCCLQCLIGLLDWVVQFLNRYAFSYIALYGKSYVEAAKATWKMIKDRGIDALVNECLVGPVLSMGAMFVAYSCALLAYLYLVFTSPAYNSDGGLTPVVVAFAFLIGLQICQIFTTPLSSGLDTIFVAMAWDPEVRDRRTNVSHSLH</sequence>
<dbReference type="AlphaFoldDB" id="A0A6A5U6P0"/>
<proteinExistence type="inferred from homology"/>
<keyword evidence="7 8" id="KW-0472">Membrane</keyword>
<comment type="similarity">
    <text evidence="3 8">Belongs to the CTL (choline transporter-like) family.</text>
</comment>
<dbReference type="GO" id="GO:0005886">
    <property type="term" value="C:plasma membrane"/>
    <property type="evidence" value="ECO:0007669"/>
    <property type="project" value="UniProtKB-SubCell"/>
</dbReference>
<feature type="transmembrane region" description="Helical" evidence="8">
    <location>
        <begin position="80"/>
        <end position="100"/>
    </location>
</feature>
<dbReference type="GO" id="GO:0022857">
    <property type="term" value="F:transmembrane transporter activity"/>
    <property type="evidence" value="ECO:0007669"/>
    <property type="project" value="UniProtKB-UniRule"/>
</dbReference>
<dbReference type="Proteomes" id="UP000800035">
    <property type="component" value="Unassembled WGS sequence"/>
</dbReference>
<protein>
    <recommendedName>
        <fullName evidence="4 8">Protein PNS1</fullName>
    </recommendedName>
</protein>
<evidence type="ECO:0000256" key="4">
    <source>
        <dbReference type="ARBA" id="ARBA00015388"/>
    </source>
</evidence>
<dbReference type="EMBL" id="ML976982">
    <property type="protein sequence ID" value="KAF1960561.1"/>
    <property type="molecule type" value="Genomic_DNA"/>
</dbReference>
<accession>A0A6A5U6P0</accession>
<comment type="function">
    <text evidence="1 8">Probably involved in transport through the plasma membrane.</text>
</comment>
<feature type="transmembrane region" description="Helical" evidence="8">
    <location>
        <begin position="42"/>
        <end position="60"/>
    </location>
</feature>
<reference evidence="9" key="1">
    <citation type="journal article" date="2020" name="Stud. Mycol.">
        <title>101 Dothideomycetes genomes: a test case for predicting lifestyles and emergence of pathogens.</title>
        <authorList>
            <person name="Haridas S."/>
            <person name="Albert R."/>
            <person name="Binder M."/>
            <person name="Bloem J."/>
            <person name="Labutti K."/>
            <person name="Salamov A."/>
            <person name="Andreopoulos B."/>
            <person name="Baker S."/>
            <person name="Barry K."/>
            <person name="Bills G."/>
            <person name="Bluhm B."/>
            <person name="Cannon C."/>
            <person name="Castanera R."/>
            <person name="Culley D."/>
            <person name="Daum C."/>
            <person name="Ezra D."/>
            <person name="Gonzalez J."/>
            <person name="Henrissat B."/>
            <person name="Kuo A."/>
            <person name="Liang C."/>
            <person name="Lipzen A."/>
            <person name="Lutzoni F."/>
            <person name="Magnuson J."/>
            <person name="Mondo S."/>
            <person name="Nolan M."/>
            <person name="Ohm R."/>
            <person name="Pangilinan J."/>
            <person name="Park H.-J."/>
            <person name="Ramirez L."/>
            <person name="Alfaro M."/>
            <person name="Sun H."/>
            <person name="Tritt A."/>
            <person name="Yoshinaga Y."/>
            <person name="Zwiers L.-H."/>
            <person name="Turgeon B."/>
            <person name="Goodwin S."/>
            <person name="Spatafora J."/>
            <person name="Crous P."/>
            <person name="Grigoriev I."/>
        </authorList>
    </citation>
    <scope>NUCLEOTIDE SEQUENCE</scope>
    <source>
        <strain evidence="9">CBS 675.92</strain>
    </source>
</reference>
<dbReference type="PANTHER" id="PTHR12385:SF4">
    <property type="entry name" value="PROTEIN PNS1"/>
    <property type="match status" value="1"/>
</dbReference>
<keyword evidence="10" id="KW-1185">Reference proteome</keyword>
<evidence type="ECO:0000313" key="9">
    <source>
        <dbReference type="EMBL" id="KAF1960561.1"/>
    </source>
</evidence>
<name>A0A6A5U6P0_9PLEO</name>
<dbReference type="OrthoDB" id="44736at2759"/>
<organism evidence="9 10">
    <name type="scientific">Byssothecium circinans</name>
    <dbReference type="NCBI Taxonomy" id="147558"/>
    <lineage>
        <taxon>Eukaryota</taxon>
        <taxon>Fungi</taxon>
        <taxon>Dikarya</taxon>
        <taxon>Ascomycota</taxon>
        <taxon>Pezizomycotina</taxon>
        <taxon>Dothideomycetes</taxon>
        <taxon>Pleosporomycetidae</taxon>
        <taxon>Pleosporales</taxon>
        <taxon>Massarineae</taxon>
        <taxon>Massarinaceae</taxon>
        <taxon>Byssothecium</taxon>
    </lineage>
</organism>
<evidence type="ECO:0000256" key="8">
    <source>
        <dbReference type="RuleBase" id="RU368066"/>
    </source>
</evidence>
<evidence type="ECO:0000256" key="1">
    <source>
        <dbReference type="ARBA" id="ARBA00002957"/>
    </source>
</evidence>
<comment type="subcellular location">
    <subcellularLocation>
        <location evidence="2 8">Cell membrane</location>
        <topology evidence="2 8">Multi-pass membrane protein</topology>
    </subcellularLocation>
</comment>
<evidence type="ECO:0000256" key="2">
    <source>
        <dbReference type="ARBA" id="ARBA00004651"/>
    </source>
</evidence>
<feature type="transmembrane region" description="Helical" evidence="8">
    <location>
        <begin position="137"/>
        <end position="166"/>
    </location>
</feature>
<evidence type="ECO:0000313" key="10">
    <source>
        <dbReference type="Proteomes" id="UP000800035"/>
    </source>
</evidence>
<keyword evidence="6 8" id="KW-1133">Transmembrane helix</keyword>